<organism evidence="1">
    <name type="scientific">Oryza glumipatula</name>
    <dbReference type="NCBI Taxonomy" id="40148"/>
    <lineage>
        <taxon>Eukaryota</taxon>
        <taxon>Viridiplantae</taxon>
        <taxon>Streptophyta</taxon>
        <taxon>Embryophyta</taxon>
        <taxon>Tracheophyta</taxon>
        <taxon>Spermatophyta</taxon>
        <taxon>Magnoliopsida</taxon>
        <taxon>Liliopsida</taxon>
        <taxon>Poales</taxon>
        <taxon>Poaceae</taxon>
        <taxon>BOP clade</taxon>
        <taxon>Oryzoideae</taxon>
        <taxon>Oryzeae</taxon>
        <taxon>Oryzinae</taxon>
        <taxon>Oryza</taxon>
    </lineage>
</organism>
<proteinExistence type="predicted"/>
<dbReference type="HOGENOM" id="CLU_2174935_0_0_1"/>
<reference evidence="1" key="2">
    <citation type="submission" date="2018-05" db="EMBL/GenBank/DDBJ databases">
        <title>OgluRS3 (Oryza glumaepatula Reference Sequence Version 3).</title>
        <authorList>
            <person name="Zhang J."/>
            <person name="Kudrna D."/>
            <person name="Lee S."/>
            <person name="Talag J."/>
            <person name="Welchert J."/>
            <person name="Wing R.A."/>
        </authorList>
    </citation>
    <scope>NUCLEOTIDE SEQUENCE [LARGE SCALE GENOMIC DNA]</scope>
</reference>
<accession>A0A0E0A466</accession>
<reference evidence="1" key="1">
    <citation type="submission" date="2015-04" db="UniProtKB">
        <authorList>
            <consortium name="EnsemblPlants"/>
        </authorList>
    </citation>
    <scope>IDENTIFICATION</scope>
</reference>
<dbReference type="Gramene" id="OGLUM06G00930.4">
    <property type="protein sequence ID" value="OGLUM06G00930.4"/>
    <property type="gene ID" value="OGLUM06G00930"/>
</dbReference>
<sequence length="110" mass="11847">MNEIRATLQLVSEGTGCLLQQMQPATQQTHLALGAGTTSGHCRWGPRSPRAHLSVRLTWEGGGRLPRHARDRSVDAVHRGPGVGPSGGVRWTRCRKEGGASASFVVTVRR</sequence>
<protein>
    <submittedName>
        <fullName evidence="1">Uncharacterized protein</fullName>
    </submittedName>
</protein>
<dbReference type="AlphaFoldDB" id="A0A0E0A466"/>
<evidence type="ECO:0000313" key="1">
    <source>
        <dbReference type="EnsemblPlants" id="OGLUM06G00930.4"/>
    </source>
</evidence>
<keyword evidence="2" id="KW-1185">Reference proteome</keyword>
<evidence type="ECO:0000313" key="2">
    <source>
        <dbReference type="Proteomes" id="UP000026961"/>
    </source>
</evidence>
<dbReference type="Proteomes" id="UP000026961">
    <property type="component" value="Chromosome 6"/>
</dbReference>
<dbReference type="EnsemblPlants" id="OGLUM06G00930.4">
    <property type="protein sequence ID" value="OGLUM06G00930.4"/>
    <property type="gene ID" value="OGLUM06G00930"/>
</dbReference>
<name>A0A0E0A466_9ORYZ</name>